<accession>A0AAQ3MLL1</accession>
<keyword evidence="2" id="KW-0689">Ribosomal protein</keyword>
<dbReference type="GO" id="GO:0003735">
    <property type="term" value="F:structural constituent of ribosome"/>
    <property type="evidence" value="ECO:0007669"/>
    <property type="project" value="InterPro"/>
</dbReference>
<dbReference type="GO" id="GO:1990904">
    <property type="term" value="C:ribonucleoprotein complex"/>
    <property type="evidence" value="ECO:0007669"/>
    <property type="project" value="UniProtKB-KW"/>
</dbReference>
<evidence type="ECO:0000313" key="7">
    <source>
        <dbReference type="Proteomes" id="UP001374535"/>
    </source>
</evidence>
<dbReference type="PANTHER" id="PTHR11726">
    <property type="entry name" value="60S RIBOSOMAL PROTEIN L10"/>
    <property type="match status" value="1"/>
</dbReference>
<dbReference type="Proteomes" id="UP001374535">
    <property type="component" value="Chromosome 10"/>
</dbReference>
<comment type="subunit">
    <text evidence="4">Component of the small ribosomal subunit. Mature ribosomes consist of a small (40S) and a large (60S) subunit. The 40S subunit contains about 33 different proteins and 1 molecule of RNA (18S). The 60S subunit contains about 49 different proteins and 3 molecules of RNA (25S, 5.8S and 5S).</text>
</comment>
<dbReference type="GO" id="GO:0006412">
    <property type="term" value="P:translation"/>
    <property type="evidence" value="ECO:0007669"/>
    <property type="project" value="InterPro"/>
</dbReference>
<evidence type="ECO:0008006" key="8">
    <source>
        <dbReference type="Google" id="ProtNLM"/>
    </source>
</evidence>
<feature type="compositionally biased region" description="Basic and acidic residues" evidence="5">
    <location>
        <begin position="41"/>
        <end position="57"/>
    </location>
</feature>
<dbReference type="InterPro" id="IPR036920">
    <property type="entry name" value="Ribosomal_uL16_sf"/>
</dbReference>
<feature type="region of interest" description="Disordered" evidence="5">
    <location>
        <begin position="38"/>
        <end position="57"/>
    </location>
</feature>
<evidence type="ECO:0000256" key="5">
    <source>
        <dbReference type="SAM" id="MobiDB-lite"/>
    </source>
</evidence>
<evidence type="ECO:0000256" key="1">
    <source>
        <dbReference type="ARBA" id="ARBA00008931"/>
    </source>
</evidence>
<dbReference type="Gene3D" id="3.90.1170.10">
    <property type="entry name" value="Ribosomal protein L10e/L16"/>
    <property type="match status" value="1"/>
</dbReference>
<dbReference type="InterPro" id="IPR001197">
    <property type="entry name" value="Ribosomal_uL16_euk_arch"/>
</dbReference>
<evidence type="ECO:0000256" key="4">
    <source>
        <dbReference type="ARBA" id="ARBA00026019"/>
    </source>
</evidence>
<protein>
    <recommendedName>
        <fullName evidence="8">Ribosomal protein L10e/L16 domain-containing protein</fullName>
    </recommendedName>
</protein>
<dbReference type="GO" id="GO:0005840">
    <property type="term" value="C:ribosome"/>
    <property type="evidence" value="ECO:0007669"/>
    <property type="project" value="UniProtKB-KW"/>
</dbReference>
<dbReference type="Gene3D" id="3.30.60.300">
    <property type="match status" value="1"/>
</dbReference>
<evidence type="ECO:0000313" key="6">
    <source>
        <dbReference type="EMBL" id="WVY93624.1"/>
    </source>
</evidence>
<reference evidence="6 7" key="1">
    <citation type="journal article" date="2023" name="Life. Sci Alliance">
        <title>Evolutionary insights into 3D genome organization and epigenetic landscape of Vigna mungo.</title>
        <authorList>
            <person name="Junaid A."/>
            <person name="Singh B."/>
            <person name="Bhatia S."/>
        </authorList>
    </citation>
    <scope>NUCLEOTIDE SEQUENCE [LARGE SCALE GENOMIC DNA]</scope>
    <source>
        <strain evidence="6">Urdbean</strain>
    </source>
</reference>
<evidence type="ECO:0000256" key="2">
    <source>
        <dbReference type="ARBA" id="ARBA00022980"/>
    </source>
</evidence>
<evidence type="ECO:0000256" key="3">
    <source>
        <dbReference type="ARBA" id="ARBA00023274"/>
    </source>
</evidence>
<keyword evidence="3" id="KW-0687">Ribonucleoprotein</keyword>
<comment type="similarity">
    <text evidence="1">Belongs to the universal ribosomal protein uL16 family.</text>
</comment>
<dbReference type="SUPFAM" id="SSF54686">
    <property type="entry name" value="Ribosomal protein L16p/L10e"/>
    <property type="match status" value="1"/>
</dbReference>
<proteinExistence type="inferred from homology"/>
<sequence>MRSCVTNFCNGERVMWFRTGALLPSDKEQAVSEVAVLPRRSGSEDPNIRRGDEEERRGRVSLLRAPRLLGEGERVQRGLGGGAHRLQQVHGEVCGEGRVPPAREGAPLPRAPYQQDAIVRRGGQAPDRDEGGVRKAAGDVLLSVRCKDGNGQHAQEALRRAKFKFPGRQKIIVSRKWGFTKLSRSEYLKLKSENRIVPDGVNAKVLGCHGPLANRAPGRAFLPATA</sequence>
<dbReference type="AlphaFoldDB" id="A0AAQ3MLL1"/>
<gene>
    <name evidence="6" type="ORF">V8G54_032712</name>
</gene>
<keyword evidence="7" id="KW-1185">Reference proteome</keyword>
<dbReference type="EMBL" id="CP144691">
    <property type="protein sequence ID" value="WVY93624.1"/>
    <property type="molecule type" value="Genomic_DNA"/>
</dbReference>
<name>A0AAQ3MLL1_VIGMU</name>
<organism evidence="6 7">
    <name type="scientific">Vigna mungo</name>
    <name type="common">Black gram</name>
    <name type="synonym">Phaseolus mungo</name>
    <dbReference type="NCBI Taxonomy" id="3915"/>
    <lineage>
        <taxon>Eukaryota</taxon>
        <taxon>Viridiplantae</taxon>
        <taxon>Streptophyta</taxon>
        <taxon>Embryophyta</taxon>
        <taxon>Tracheophyta</taxon>
        <taxon>Spermatophyta</taxon>
        <taxon>Magnoliopsida</taxon>
        <taxon>eudicotyledons</taxon>
        <taxon>Gunneridae</taxon>
        <taxon>Pentapetalae</taxon>
        <taxon>rosids</taxon>
        <taxon>fabids</taxon>
        <taxon>Fabales</taxon>
        <taxon>Fabaceae</taxon>
        <taxon>Papilionoideae</taxon>
        <taxon>50 kb inversion clade</taxon>
        <taxon>NPAAA clade</taxon>
        <taxon>indigoferoid/millettioid clade</taxon>
        <taxon>Phaseoleae</taxon>
        <taxon>Vigna</taxon>
    </lineage>
</organism>
<dbReference type="FunFam" id="3.30.60.300:FF:000003">
    <property type="entry name" value="60S ribosomal protein L10, putative"/>
    <property type="match status" value="1"/>
</dbReference>